<keyword evidence="1 2" id="KW-0548">Nucleotidyltransferase</keyword>
<evidence type="ECO:0000313" key="3">
    <source>
        <dbReference type="Proteomes" id="UP000255264"/>
    </source>
</evidence>
<dbReference type="InterPro" id="IPR036654">
    <property type="entry name" value="DNA_pol_III_psi_sf"/>
</dbReference>
<gene>
    <name evidence="2" type="primary">holD</name>
    <name evidence="2" type="ORF">NCTC13335_01871</name>
</gene>
<accession>A0A377J0B8</accession>
<keyword evidence="3" id="KW-1185">Reference proteome</keyword>
<dbReference type="InterPro" id="IPR004615">
    <property type="entry name" value="DNA_pol_III_psi"/>
</dbReference>
<proteinExistence type="predicted"/>
<dbReference type="Proteomes" id="UP000255264">
    <property type="component" value="Unassembled WGS sequence"/>
</dbReference>
<evidence type="ECO:0000256" key="1">
    <source>
        <dbReference type="PIRNR" id="PIRNR029225"/>
    </source>
</evidence>
<keyword evidence="1" id="KW-0239">DNA-directed DNA polymerase</keyword>
<dbReference type="Gene3D" id="3.40.50.10220">
    <property type="entry name" value="DNA polymerase III, psi subunit"/>
    <property type="match status" value="1"/>
</dbReference>
<name>A0A377J0B8_9PAST</name>
<comment type="function">
    <text evidence="1">Part of the beta sliding clamp loading complex, which hydrolyzes ATP to load the beta clamp onto primed DNA to form the DNA replication pre-initiation complex. DNA polymerase III is a complex, multichain enzyme responsible for most of the replicative synthesis in bacteria. This DNA polymerase also exhibits 3' to 5' exonuclease activity.</text>
</comment>
<sequence length="132" mass="15100">MQRRALLLQAMGLSEWRLARPHTLQGALEKAVSEQVKLIVVSRHNPQSERLFSDLLRALSLTEAEVLSVDEERVQHLKLTQATDFWLLQGDGQTPPELPHAARIYRSPVWAEFKASPAAKRAFWQQIQQLPQ</sequence>
<dbReference type="RefSeq" id="WP_181811487.1">
    <property type="nucleotide sequence ID" value="NZ_JAHAHE010000001.1"/>
</dbReference>
<keyword evidence="1 2" id="KW-0808">Transferase</keyword>
<dbReference type="Pfam" id="PF03603">
    <property type="entry name" value="DNA_III_psi"/>
    <property type="match status" value="1"/>
</dbReference>
<evidence type="ECO:0000313" key="2">
    <source>
        <dbReference type="EMBL" id="STO93956.1"/>
    </source>
</evidence>
<dbReference type="SUPFAM" id="SSF102220">
    <property type="entry name" value="DNA polymerase III psi subunit"/>
    <property type="match status" value="1"/>
</dbReference>
<keyword evidence="1" id="KW-0235">DNA replication</keyword>
<reference evidence="2 3" key="1">
    <citation type="submission" date="2018-06" db="EMBL/GenBank/DDBJ databases">
        <authorList>
            <consortium name="Pathogen Informatics"/>
            <person name="Doyle S."/>
        </authorList>
    </citation>
    <scope>NUCLEOTIDE SEQUENCE [LARGE SCALE GENOMIC DNA]</scope>
    <source>
        <strain evidence="2 3">NCTC13335</strain>
    </source>
</reference>
<dbReference type="PIRSF" id="PIRSF029225">
    <property type="entry name" value="DNA_pol_III_psi"/>
    <property type="match status" value="1"/>
</dbReference>
<dbReference type="GO" id="GO:0008408">
    <property type="term" value="F:3'-5' exonuclease activity"/>
    <property type="evidence" value="ECO:0007669"/>
    <property type="project" value="InterPro"/>
</dbReference>
<dbReference type="AlphaFoldDB" id="A0A377J0B8"/>
<organism evidence="2 3">
    <name type="scientific">Haemophilus pittmaniae</name>
    <dbReference type="NCBI Taxonomy" id="249188"/>
    <lineage>
        <taxon>Bacteria</taxon>
        <taxon>Pseudomonadati</taxon>
        <taxon>Pseudomonadota</taxon>
        <taxon>Gammaproteobacteria</taxon>
        <taxon>Pasteurellales</taxon>
        <taxon>Pasteurellaceae</taxon>
        <taxon>Haemophilus</taxon>
    </lineage>
</organism>
<dbReference type="GO" id="GO:0003887">
    <property type="term" value="F:DNA-directed DNA polymerase activity"/>
    <property type="evidence" value="ECO:0007669"/>
    <property type="project" value="UniProtKB-KW"/>
</dbReference>
<dbReference type="GO" id="GO:0006260">
    <property type="term" value="P:DNA replication"/>
    <property type="evidence" value="ECO:0007669"/>
    <property type="project" value="UniProtKB-KW"/>
</dbReference>
<protein>
    <recommendedName>
        <fullName evidence="1">DNA polymerase III subunit psi</fullName>
    </recommendedName>
</protein>
<dbReference type="EMBL" id="UGHS01000004">
    <property type="protein sequence ID" value="STO93956.1"/>
    <property type="molecule type" value="Genomic_DNA"/>
</dbReference>